<protein>
    <recommendedName>
        <fullName evidence="3">Peptidylprolyl isomerase</fullName>
    </recommendedName>
</protein>
<dbReference type="Proteomes" id="UP001189429">
    <property type="component" value="Unassembled WGS sequence"/>
</dbReference>
<feature type="non-terminal residue" evidence="1">
    <location>
        <position position="1"/>
    </location>
</feature>
<evidence type="ECO:0000313" key="1">
    <source>
        <dbReference type="EMBL" id="CAK0853121.1"/>
    </source>
</evidence>
<keyword evidence="2" id="KW-1185">Reference proteome</keyword>
<organism evidence="1 2">
    <name type="scientific">Prorocentrum cordatum</name>
    <dbReference type="NCBI Taxonomy" id="2364126"/>
    <lineage>
        <taxon>Eukaryota</taxon>
        <taxon>Sar</taxon>
        <taxon>Alveolata</taxon>
        <taxon>Dinophyceae</taxon>
        <taxon>Prorocentrales</taxon>
        <taxon>Prorocentraceae</taxon>
        <taxon>Prorocentrum</taxon>
    </lineage>
</organism>
<comment type="caution">
    <text evidence="1">The sequence shown here is derived from an EMBL/GenBank/DDBJ whole genome shotgun (WGS) entry which is preliminary data.</text>
</comment>
<proteinExistence type="predicted"/>
<sequence>DPGQCTETPAKQLKISSGAAATLTYAGECEGGIRAKEVRCAVLDGPWPQGVVDMVGSLGREVSSVLVKSYDFLLSPENNELDDLG</sequence>
<feature type="non-terminal residue" evidence="1">
    <location>
        <position position="85"/>
    </location>
</feature>
<gene>
    <name evidence="1" type="ORF">PCOR1329_LOCUS44711</name>
</gene>
<name>A0ABN9U2T8_9DINO</name>
<evidence type="ECO:0000313" key="2">
    <source>
        <dbReference type="Proteomes" id="UP001189429"/>
    </source>
</evidence>
<evidence type="ECO:0008006" key="3">
    <source>
        <dbReference type="Google" id="ProtNLM"/>
    </source>
</evidence>
<accession>A0ABN9U2T8</accession>
<reference evidence="1" key="1">
    <citation type="submission" date="2023-10" db="EMBL/GenBank/DDBJ databases">
        <authorList>
            <person name="Chen Y."/>
            <person name="Shah S."/>
            <person name="Dougan E. K."/>
            <person name="Thang M."/>
            <person name="Chan C."/>
        </authorList>
    </citation>
    <scope>NUCLEOTIDE SEQUENCE [LARGE SCALE GENOMIC DNA]</scope>
</reference>
<dbReference type="EMBL" id="CAUYUJ010015374">
    <property type="protein sequence ID" value="CAK0853121.1"/>
    <property type="molecule type" value="Genomic_DNA"/>
</dbReference>